<dbReference type="InterPro" id="IPR029052">
    <property type="entry name" value="Metallo-depent_PP-like"/>
</dbReference>
<dbReference type="EMBL" id="FNNZ01000004">
    <property type="protein sequence ID" value="SDW47658.1"/>
    <property type="molecule type" value="Genomic_DNA"/>
</dbReference>
<proteinExistence type="predicted"/>
<keyword evidence="1" id="KW-0732">Signal</keyword>
<dbReference type="OrthoDB" id="58809at2"/>
<protein>
    <submittedName>
        <fullName evidence="3">Calcineurin-like phosphoesterase</fullName>
    </submittedName>
</protein>
<evidence type="ECO:0000256" key="1">
    <source>
        <dbReference type="SAM" id="SignalP"/>
    </source>
</evidence>
<organism evidence="3 4">
    <name type="scientific">Thiocapsa roseopersicina</name>
    <dbReference type="NCBI Taxonomy" id="1058"/>
    <lineage>
        <taxon>Bacteria</taxon>
        <taxon>Pseudomonadati</taxon>
        <taxon>Pseudomonadota</taxon>
        <taxon>Gammaproteobacteria</taxon>
        <taxon>Chromatiales</taxon>
        <taxon>Chromatiaceae</taxon>
        <taxon>Thiocapsa</taxon>
    </lineage>
</organism>
<dbReference type="Gene3D" id="3.60.21.10">
    <property type="match status" value="1"/>
</dbReference>
<feature type="chain" id="PRO_5011638831" evidence="1">
    <location>
        <begin position="27"/>
        <end position="321"/>
    </location>
</feature>
<dbReference type="AlphaFoldDB" id="A0A1H2TV70"/>
<dbReference type="Pfam" id="PF00149">
    <property type="entry name" value="Metallophos"/>
    <property type="match status" value="1"/>
</dbReference>
<evidence type="ECO:0000313" key="4">
    <source>
        <dbReference type="Proteomes" id="UP000198816"/>
    </source>
</evidence>
<dbReference type="Proteomes" id="UP000198816">
    <property type="component" value="Unassembled WGS sequence"/>
</dbReference>
<feature type="signal peptide" evidence="1">
    <location>
        <begin position="1"/>
        <end position="26"/>
    </location>
</feature>
<evidence type="ECO:0000259" key="2">
    <source>
        <dbReference type="Pfam" id="PF00149"/>
    </source>
</evidence>
<reference evidence="4" key="1">
    <citation type="submission" date="2016-10" db="EMBL/GenBank/DDBJ databases">
        <authorList>
            <person name="Varghese N."/>
            <person name="Submissions S."/>
        </authorList>
    </citation>
    <scope>NUCLEOTIDE SEQUENCE [LARGE SCALE GENOMIC DNA]</scope>
    <source>
        <strain evidence="4">DSM 217</strain>
    </source>
</reference>
<dbReference type="SUPFAM" id="SSF56300">
    <property type="entry name" value="Metallo-dependent phosphatases"/>
    <property type="match status" value="1"/>
</dbReference>
<dbReference type="InterPro" id="IPR004843">
    <property type="entry name" value="Calcineurin-like_PHP"/>
</dbReference>
<keyword evidence="4" id="KW-1185">Reference proteome</keyword>
<evidence type="ECO:0000313" key="3">
    <source>
        <dbReference type="EMBL" id="SDW47658.1"/>
    </source>
</evidence>
<dbReference type="GO" id="GO:0016787">
    <property type="term" value="F:hydrolase activity"/>
    <property type="evidence" value="ECO:0007669"/>
    <property type="project" value="InterPro"/>
</dbReference>
<gene>
    <name evidence="3" type="ORF">SAMN05421783_104181</name>
</gene>
<dbReference type="STRING" id="1058.SAMN05421783_104181"/>
<feature type="domain" description="Calcineurin-like phosphoesterase" evidence="2">
    <location>
        <begin position="42"/>
        <end position="260"/>
    </location>
</feature>
<dbReference type="RefSeq" id="WP_093029351.1">
    <property type="nucleotide sequence ID" value="NZ_FNNZ01000004.1"/>
</dbReference>
<sequence>MYRHPKQLGVWPVALLVLLSAASARAEPLRFFAAGDLPYFSAETEQLRELFDTAEAEGTPLLIHVGDIKSGSSPCTDANLEAIADLFRARAVPVVFTPGDNEWTDCNRERAGAKDPRERLARVREIFYGDPGVLRLDRLGAFRGEGADATDYPENYTFIRDGVLFVSVHVVGSNNGYAPDDPAAVAEFEARDVANVHFLRQATALAAERDASAMVIVFHSNPQFEKARPARGFVRLRRALVELMGAYPGPVLAIHGDTHRFKHDRPLIDPATGAPFRRFVRTEVPGSPVVGGVWISVDAQAEEPFGVSEMYPISRDRLIQE</sequence>
<name>A0A1H2TV70_THIRO</name>
<accession>A0A1H2TV70</accession>